<dbReference type="Pfam" id="PF12796">
    <property type="entry name" value="Ank_2"/>
    <property type="match status" value="2"/>
</dbReference>
<evidence type="ECO:0000313" key="3">
    <source>
        <dbReference type="Proteomes" id="UP001146120"/>
    </source>
</evidence>
<keyword evidence="3" id="KW-1185">Reference proteome</keyword>
<feature type="non-terminal residue" evidence="2">
    <location>
        <position position="1"/>
    </location>
</feature>
<proteinExistence type="predicted"/>
<dbReference type="InterPro" id="IPR036770">
    <property type="entry name" value="Ankyrin_rpt-contain_sf"/>
</dbReference>
<dbReference type="EMBL" id="DAKRPA010000002">
    <property type="protein sequence ID" value="DBA05222.1"/>
    <property type="molecule type" value="Genomic_DNA"/>
</dbReference>
<organism evidence="2 3">
    <name type="scientific">Lagenidium giganteum</name>
    <dbReference type="NCBI Taxonomy" id="4803"/>
    <lineage>
        <taxon>Eukaryota</taxon>
        <taxon>Sar</taxon>
        <taxon>Stramenopiles</taxon>
        <taxon>Oomycota</taxon>
        <taxon>Peronosporomycetes</taxon>
        <taxon>Pythiales</taxon>
        <taxon>Pythiaceae</taxon>
    </lineage>
</organism>
<dbReference type="SMART" id="SM00248">
    <property type="entry name" value="ANK"/>
    <property type="match status" value="10"/>
</dbReference>
<sequence>TIIEFLLHHYEDTKVTPAAMCEAAKNGHFEALQYLHGNVDHSAADAVLFAAAAETGTKAAMDRAPKFGHQALVHDHGIDACSKVAMNDAAPNGHLAVVEFLYEYWTDGCTSRAIDKEAVNGHVGVVEYLLEHRNDGFTASALNAPQIMAVSLRFNCCTSIENKHFLPMKPPMRQTDTFDLDLSEQPAMVIWASCQPTGSAAERRQMYYKDTAIAGAAARGHLEVIQFLHERQPSNWSTEVMDATNGHLAIVQYLHTNRKEGFTMNAIIGAAANGHLRVVEFLGVYKKEGCWGKKRAQLIGAACDDTGTLNQQSRRSSGIDSSSKREASGAMEAMSARSPSSNVIMQVLNDHGFEAVLCAFLSDRQHNIATWAVTSKTTRGAAALRLAIDSARLDVVQALYDAEVVSFKDAFIDAARAGALAVLQWLVAIDSIGDKNEAMKLAAQHGHLAVICYLRECFSADEYDDPEALVMDGILECAAEFGHLHVVEYLGHQHIFDGSTRAMHMAAARGHFDIVQYLQEHCTVGYVDDAVTEAARIGRLDIIEFLLHRYEDTKVTPAAMCEAAKNGHFEVLQYLHGKVDHSAADAVLFAAAAETGRLDIVQFLEERRPPSSTEAAIAAKFGHLALVRYLHDHGIGGCTKMAMDAAATNGHLEVVSFLHHNRQEGCTTVAIDEAAIRGHATVVKFLLEHRDEGCTNSALERTAKNGHLGALQLLYKYLTKKSASDGTVNDTNRCMRDAFVAAACNGHVNVVMWLLEEVPTMIDDVSTSTLAAWSPLCKIVTANQLPVLQLLQQRQQMHYKDIAIAEAAARGHLDVIRFLHEHQSGEWSTDVMDAAATNGHLDVVWFLHTHRNEGCTTMAMDGAARKGHVRVLEFLRDNRTEGCSKDAWNEAIANGHLRVVRFLMAFRPSLCPKDAVNVASCNEDHRLVQLLLSYGLTETTVRL</sequence>
<comment type="caution">
    <text evidence="2">The sequence shown here is derived from an EMBL/GenBank/DDBJ whole genome shotgun (WGS) entry which is preliminary data.</text>
</comment>
<dbReference type="PANTHER" id="PTHR46586:SF3">
    <property type="entry name" value="ANKYRIN REPEAT-CONTAINING PROTEIN"/>
    <property type="match status" value="1"/>
</dbReference>
<dbReference type="Proteomes" id="UP001146120">
    <property type="component" value="Unassembled WGS sequence"/>
</dbReference>
<evidence type="ECO:0000313" key="2">
    <source>
        <dbReference type="EMBL" id="DBA05222.1"/>
    </source>
</evidence>
<gene>
    <name evidence="2" type="ORF">N0F65_005072</name>
</gene>
<feature type="region of interest" description="Disordered" evidence="1">
    <location>
        <begin position="308"/>
        <end position="333"/>
    </location>
</feature>
<evidence type="ECO:0008006" key="4">
    <source>
        <dbReference type="Google" id="ProtNLM"/>
    </source>
</evidence>
<dbReference type="InterPro" id="IPR052050">
    <property type="entry name" value="SecEffector_AnkRepeat"/>
</dbReference>
<evidence type="ECO:0000256" key="1">
    <source>
        <dbReference type="SAM" id="MobiDB-lite"/>
    </source>
</evidence>
<dbReference type="SUPFAM" id="SSF48403">
    <property type="entry name" value="Ankyrin repeat"/>
    <property type="match status" value="4"/>
</dbReference>
<dbReference type="AlphaFoldDB" id="A0AAV2ZKN1"/>
<protein>
    <recommendedName>
        <fullName evidence="4">Ankyrin repeat protein</fullName>
    </recommendedName>
</protein>
<reference evidence="2" key="2">
    <citation type="journal article" date="2023" name="Microbiol Resour">
        <title>Decontamination and Annotation of the Draft Genome Sequence of the Oomycete Lagenidium giganteum ARSEF 373.</title>
        <authorList>
            <person name="Morgan W.R."/>
            <person name="Tartar A."/>
        </authorList>
    </citation>
    <scope>NUCLEOTIDE SEQUENCE</scope>
    <source>
        <strain evidence="2">ARSEF 373</strain>
    </source>
</reference>
<name>A0AAV2ZKN1_9STRA</name>
<accession>A0AAV2ZKN1</accession>
<dbReference type="Gene3D" id="1.25.40.20">
    <property type="entry name" value="Ankyrin repeat-containing domain"/>
    <property type="match status" value="7"/>
</dbReference>
<reference evidence="2" key="1">
    <citation type="submission" date="2022-11" db="EMBL/GenBank/DDBJ databases">
        <authorList>
            <person name="Morgan W.R."/>
            <person name="Tartar A."/>
        </authorList>
    </citation>
    <scope>NUCLEOTIDE SEQUENCE</scope>
    <source>
        <strain evidence="2">ARSEF 373</strain>
    </source>
</reference>
<dbReference type="InterPro" id="IPR002110">
    <property type="entry name" value="Ankyrin_rpt"/>
</dbReference>
<dbReference type="PANTHER" id="PTHR46586">
    <property type="entry name" value="ANKYRIN REPEAT-CONTAINING PROTEIN"/>
    <property type="match status" value="1"/>
</dbReference>